<accession>A0ABV8AJC0</accession>
<dbReference type="PANTHER" id="PTHR42852:SF6">
    <property type="entry name" value="THIOL:DISULFIDE INTERCHANGE PROTEIN DSBE"/>
    <property type="match status" value="1"/>
</dbReference>
<dbReference type="InterPro" id="IPR017937">
    <property type="entry name" value="Thioredoxin_CS"/>
</dbReference>
<evidence type="ECO:0000256" key="2">
    <source>
        <dbReference type="ARBA" id="ARBA00022748"/>
    </source>
</evidence>
<dbReference type="InterPro" id="IPR036249">
    <property type="entry name" value="Thioredoxin-like_sf"/>
</dbReference>
<dbReference type="SUPFAM" id="SSF52833">
    <property type="entry name" value="Thioredoxin-like"/>
    <property type="match status" value="1"/>
</dbReference>
<evidence type="ECO:0000256" key="4">
    <source>
        <dbReference type="ARBA" id="ARBA00023284"/>
    </source>
</evidence>
<organism evidence="6 7">
    <name type="scientific">Winogradskyella maritima</name>
    <dbReference type="NCBI Taxonomy" id="1517766"/>
    <lineage>
        <taxon>Bacteria</taxon>
        <taxon>Pseudomonadati</taxon>
        <taxon>Bacteroidota</taxon>
        <taxon>Flavobacteriia</taxon>
        <taxon>Flavobacteriales</taxon>
        <taxon>Flavobacteriaceae</taxon>
        <taxon>Winogradskyella</taxon>
    </lineage>
</organism>
<dbReference type="PROSITE" id="PS51257">
    <property type="entry name" value="PROKAR_LIPOPROTEIN"/>
    <property type="match status" value="1"/>
</dbReference>
<reference evidence="7" key="1">
    <citation type="journal article" date="2019" name="Int. J. Syst. Evol. Microbiol.">
        <title>The Global Catalogue of Microorganisms (GCM) 10K type strain sequencing project: providing services to taxonomists for standard genome sequencing and annotation.</title>
        <authorList>
            <consortium name="The Broad Institute Genomics Platform"/>
            <consortium name="The Broad Institute Genome Sequencing Center for Infectious Disease"/>
            <person name="Wu L."/>
            <person name="Ma J."/>
        </authorList>
    </citation>
    <scope>NUCLEOTIDE SEQUENCE [LARGE SCALE GENOMIC DNA]</scope>
    <source>
        <strain evidence="7">CECT 8979</strain>
    </source>
</reference>
<evidence type="ECO:0000259" key="5">
    <source>
        <dbReference type="PROSITE" id="PS51352"/>
    </source>
</evidence>
<dbReference type="InterPro" id="IPR025380">
    <property type="entry name" value="DUF4369"/>
</dbReference>
<keyword evidence="4" id="KW-0676">Redox-active center</keyword>
<keyword evidence="2" id="KW-0201">Cytochrome c-type biogenesis</keyword>
<dbReference type="Gene3D" id="3.40.30.10">
    <property type="entry name" value="Glutaredoxin"/>
    <property type="match status" value="1"/>
</dbReference>
<evidence type="ECO:0000313" key="6">
    <source>
        <dbReference type="EMBL" id="MFC3878156.1"/>
    </source>
</evidence>
<dbReference type="PANTHER" id="PTHR42852">
    <property type="entry name" value="THIOL:DISULFIDE INTERCHANGE PROTEIN DSBE"/>
    <property type="match status" value="1"/>
</dbReference>
<dbReference type="InterPro" id="IPR013766">
    <property type="entry name" value="Thioredoxin_domain"/>
</dbReference>
<keyword evidence="7" id="KW-1185">Reference proteome</keyword>
<evidence type="ECO:0000256" key="1">
    <source>
        <dbReference type="ARBA" id="ARBA00004196"/>
    </source>
</evidence>
<comment type="caution">
    <text evidence="6">The sequence shown here is derived from an EMBL/GenBank/DDBJ whole genome shotgun (WGS) entry which is preliminary data.</text>
</comment>
<evidence type="ECO:0000256" key="3">
    <source>
        <dbReference type="ARBA" id="ARBA00023157"/>
    </source>
</evidence>
<protein>
    <submittedName>
        <fullName evidence="6">Redoxin domain-containing protein</fullName>
    </submittedName>
</protein>
<dbReference type="RefSeq" id="WP_386101944.1">
    <property type="nucleotide sequence ID" value="NZ_JBHSAT010000022.1"/>
</dbReference>
<dbReference type="Pfam" id="PF14289">
    <property type="entry name" value="DUF4369"/>
    <property type="match status" value="1"/>
</dbReference>
<dbReference type="PROSITE" id="PS00194">
    <property type="entry name" value="THIOREDOXIN_1"/>
    <property type="match status" value="1"/>
</dbReference>
<sequence>MKSYLFVLITGLLLASCTEKEPRTDYVINGNAKDVYNGIRVYMSKVGPNGRPVMVDTAIVMNEKFKFTGALSHPELYYLNVASVNGRIPVMLENAEMTFELDKSNILESILLGSEAHSEMLEFNSTIQEHKEKLIQAQKNYSDAQFVRDSVNMEKDKEVIEKLNKRIQDYPFEFIDDHQDSFSTVQILEMQLRSRDFDLNRIAKAFNNLDPSIKNSEPGLSVKNKIDGLRQLIEKEKATQIGAIAPKFSAPQPDGTTLALDEVLKKGEITIIDFWAAWCGPCRRENPNVVRIYEKFHDKGLEIIGVGLDGRRGQQNPKEAWEKAIKDDGLTWHQVSNLKYFDQIAKDYNVNAIPAMFILDKEGKIIAKNLRGIQLENKVAELLN</sequence>
<dbReference type="EMBL" id="JBHSAT010000022">
    <property type="protein sequence ID" value="MFC3878156.1"/>
    <property type="molecule type" value="Genomic_DNA"/>
</dbReference>
<dbReference type="Pfam" id="PF00578">
    <property type="entry name" value="AhpC-TSA"/>
    <property type="match status" value="1"/>
</dbReference>
<name>A0ABV8AJC0_9FLAO</name>
<dbReference type="Proteomes" id="UP001595812">
    <property type="component" value="Unassembled WGS sequence"/>
</dbReference>
<proteinExistence type="predicted"/>
<dbReference type="CDD" id="cd02966">
    <property type="entry name" value="TlpA_like_family"/>
    <property type="match status" value="1"/>
</dbReference>
<keyword evidence="3" id="KW-1015">Disulfide bond</keyword>
<comment type="subcellular location">
    <subcellularLocation>
        <location evidence="1">Cell envelope</location>
    </subcellularLocation>
</comment>
<dbReference type="PROSITE" id="PS51352">
    <property type="entry name" value="THIOREDOXIN_2"/>
    <property type="match status" value="1"/>
</dbReference>
<gene>
    <name evidence="6" type="ORF">ACFOSX_13030</name>
</gene>
<dbReference type="InterPro" id="IPR050553">
    <property type="entry name" value="Thioredoxin_ResA/DsbE_sf"/>
</dbReference>
<feature type="domain" description="Thioredoxin" evidence="5">
    <location>
        <begin position="239"/>
        <end position="384"/>
    </location>
</feature>
<evidence type="ECO:0000313" key="7">
    <source>
        <dbReference type="Proteomes" id="UP001595812"/>
    </source>
</evidence>
<dbReference type="InterPro" id="IPR000866">
    <property type="entry name" value="AhpC/TSA"/>
</dbReference>